<evidence type="ECO:0000256" key="1">
    <source>
        <dbReference type="ARBA" id="ARBA00022729"/>
    </source>
</evidence>
<proteinExistence type="predicted"/>
<evidence type="ECO:0000313" key="5">
    <source>
        <dbReference type="EMBL" id="MCB4808955.1"/>
    </source>
</evidence>
<dbReference type="Pfam" id="PF18962">
    <property type="entry name" value="Por_Secre_tail"/>
    <property type="match status" value="1"/>
</dbReference>
<dbReference type="AlphaFoldDB" id="A0A9X1L599"/>
<dbReference type="SMART" id="SM00560">
    <property type="entry name" value="LamGL"/>
    <property type="match status" value="1"/>
</dbReference>
<keyword evidence="1 3" id="KW-0732">Signal</keyword>
<dbReference type="EMBL" id="JAJAPX010000004">
    <property type="protein sequence ID" value="MCB4808955.1"/>
    <property type="molecule type" value="Genomic_DNA"/>
</dbReference>
<dbReference type="Proteomes" id="UP001139286">
    <property type="component" value="Unassembled WGS sequence"/>
</dbReference>
<dbReference type="GO" id="GO:0005975">
    <property type="term" value="P:carbohydrate metabolic process"/>
    <property type="evidence" value="ECO:0007669"/>
    <property type="project" value="UniProtKB-ARBA"/>
</dbReference>
<dbReference type="NCBIfam" id="TIGR04183">
    <property type="entry name" value="Por_Secre_tail"/>
    <property type="match status" value="1"/>
</dbReference>
<dbReference type="RefSeq" id="WP_226696346.1">
    <property type="nucleotide sequence ID" value="NZ_JAJAPX010000004.1"/>
</dbReference>
<evidence type="ECO:0000313" key="6">
    <source>
        <dbReference type="Proteomes" id="UP001139286"/>
    </source>
</evidence>
<name>A0A9X1L599_9FLAO</name>
<dbReference type="GO" id="GO:0004553">
    <property type="term" value="F:hydrolase activity, hydrolyzing O-glycosyl compounds"/>
    <property type="evidence" value="ECO:0007669"/>
    <property type="project" value="UniProtKB-ARBA"/>
</dbReference>
<dbReference type="InterPro" id="IPR013320">
    <property type="entry name" value="ConA-like_dom_sf"/>
</dbReference>
<dbReference type="Gene3D" id="2.60.120.200">
    <property type="match status" value="1"/>
</dbReference>
<feature type="domain" description="LamG-like jellyroll fold" evidence="4">
    <location>
        <begin position="124"/>
        <end position="280"/>
    </location>
</feature>
<protein>
    <submittedName>
        <fullName evidence="5">T9SS type A sorting domain-containing protein</fullName>
    </submittedName>
</protein>
<dbReference type="InterPro" id="IPR026444">
    <property type="entry name" value="Secre_tail"/>
</dbReference>
<gene>
    <name evidence="5" type="ORF">LG651_11895</name>
</gene>
<keyword evidence="6" id="KW-1185">Reference proteome</keyword>
<evidence type="ECO:0000256" key="3">
    <source>
        <dbReference type="SAM" id="SignalP"/>
    </source>
</evidence>
<dbReference type="SUPFAM" id="SSF49899">
    <property type="entry name" value="Concanavalin A-like lectins/glucanases"/>
    <property type="match status" value="1"/>
</dbReference>
<sequence>MKTKTTFLKTMLFIFAVSASINIKAQTPLVHLKFENNLNNDGSLGLTFAVEGANSAGVSVPYSSGTTTSYLTGGSVPGQIEGNYAINFSAIGDDTDPNYNLIQNGGAYDAQIMSNANIGITGNDARTISAWFRYDDRNNSTNGTHMIVHFGSAANGGGYLRNTLQHAGANNRIQFGIGGAAVQWYYGSDGDNIESTVENGDWHHIAITYAGGSATIKDVKMYFDGAEVTTDGAGTSGVGDDAMATSNDKVLIGSRNNSQKWFDGGGIDDVRIYDVELTAAEVLAVYNENVLSTADIAFGQDELKAYPTLVEDFLNIETTNQGKLNVSVFDITGKTILETIGNSIDMTGLTSGLYIVKVREDNKVANLKVLKK</sequence>
<evidence type="ECO:0000256" key="2">
    <source>
        <dbReference type="ARBA" id="ARBA00023157"/>
    </source>
</evidence>
<dbReference type="Pfam" id="PF13385">
    <property type="entry name" value="Laminin_G_3"/>
    <property type="match status" value="1"/>
</dbReference>
<feature type="signal peptide" evidence="3">
    <location>
        <begin position="1"/>
        <end position="25"/>
    </location>
</feature>
<evidence type="ECO:0000259" key="4">
    <source>
        <dbReference type="SMART" id="SM00560"/>
    </source>
</evidence>
<feature type="chain" id="PRO_5040876332" evidence="3">
    <location>
        <begin position="26"/>
        <end position="372"/>
    </location>
</feature>
<keyword evidence="2" id="KW-1015">Disulfide bond</keyword>
<reference evidence="5" key="1">
    <citation type="submission" date="2021-10" db="EMBL/GenBank/DDBJ databases">
        <title>Tamlana sargassums sp. nov., and Tamlana laminarinivorans sp. nov., two new bacteria isolated from the brown alga.</title>
        <authorList>
            <person name="Li J."/>
        </authorList>
    </citation>
    <scope>NUCLEOTIDE SEQUENCE</scope>
    <source>
        <strain evidence="5">62-3</strain>
    </source>
</reference>
<accession>A0A9X1L599</accession>
<comment type="caution">
    <text evidence="5">The sequence shown here is derived from an EMBL/GenBank/DDBJ whole genome shotgun (WGS) entry which is preliminary data.</text>
</comment>
<dbReference type="InterPro" id="IPR006558">
    <property type="entry name" value="LamG-like"/>
</dbReference>
<organism evidence="5 6">
    <name type="scientific">Neotamlana sargassicola</name>
    <dbReference type="NCBI Taxonomy" id="2883125"/>
    <lineage>
        <taxon>Bacteria</taxon>
        <taxon>Pseudomonadati</taxon>
        <taxon>Bacteroidota</taxon>
        <taxon>Flavobacteriia</taxon>
        <taxon>Flavobacteriales</taxon>
        <taxon>Flavobacteriaceae</taxon>
        <taxon>Neotamlana</taxon>
    </lineage>
</organism>